<evidence type="ECO:0000313" key="7">
    <source>
        <dbReference type="EMBL" id="SCU75781.1"/>
    </source>
</evidence>
<dbReference type="Pfam" id="PF01594">
    <property type="entry name" value="AI-2E_transport"/>
    <property type="match status" value="1"/>
</dbReference>
<dbReference type="InterPro" id="IPR002549">
    <property type="entry name" value="AI-2E-like"/>
</dbReference>
<dbReference type="GO" id="GO:0016020">
    <property type="term" value="C:membrane"/>
    <property type="evidence" value="ECO:0007669"/>
    <property type="project" value="UniProtKB-SubCell"/>
</dbReference>
<feature type="transmembrane region" description="Helical" evidence="6">
    <location>
        <begin position="102"/>
        <end position="123"/>
    </location>
</feature>
<dbReference type="EMBL" id="FMSH01000173">
    <property type="protein sequence ID" value="SCU75781.1"/>
    <property type="molecule type" value="Genomic_DNA"/>
</dbReference>
<evidence type="ECO:0000256" key="3">
    <source>
        <dbReference type="ARBA" id="ARBA00022692"/>
    </source>
</evidence>
<evidence type="ECO:0008006" key="8">
    <source>
        <dbReference type="Google" id="ProtNLM"/>
    </source>
</evidence>
<evidence type="ECO:0000256" key="4">
    <source>
        <dbReference type="ARBA" id="ARBA00022989"/>
    </source>
</evidence>
<sequence length="454" mass="48471">MQAAFDVELGLNDEQLRQLALPIAHQAGTWMLLFQNEKLLVYKKIGACKLQAERILPRLLCSAQNSTSFAAACVAVSIEATCIAPDAVPTCSSMTDFQAAVWVRRTLLVCLLGGLLALSFVVVRPFLVPLAWAAILTYVTWPLNAWLRRVLRQHRTWAALISTLVLTAVLGVPLIGLTIVLRAEMVAAYREAAEIVNAGVSLPDSLARLPWVGEWLQEWLSLLLGDRAALRAQVTALIERWGGALAKLAGDVGLNAGLIGVALLTAFFFFRDGEQLLAQLRVVLQGVLGPRAHGYVIAVGETARAVVFGLFLAAVAQGSFAGIGYWAAGVGAPVFWGIATAILALIPFGALVIWVPIGVWLLITDHTVAGIGLLLWGATGVSWIDNVVRPLVISGATKIPFLLVMFGVLGGLAAFGLIGLFIGPVILSVLLAVWREWLEGQTEQRVGPPPAPPA</sequence>
<feature type="transmembrane region" description="Helical" evidence="6">
    <location>
        <begin position="367"/>
        <end position="384"/>
    </location>
</feature>
<comment type="similarity">
    <text evidence="2">Belongs to the autoinducer-2 exporter (AI-2E) (TC 2.A.86) family.</text>
</comment>
<evidence type="ECO:0000256" key="2">
    <source>
        <dbReference type="ARBA" id="ARBA00009773"/>
    </source>
</evidence>
<accession>A0A1K0IF06</accession>
<dbReference type="PANTHER" id="PTHR21716:SF61">
    <property type="entry name" value="BLR8064 PROTEIN"/>
    <property type="match status" value="1"/>
</dbReference>
<dbReference type="PANTHER" id="PTHR21716">
    <property type="entry name" value="TRANSMEMBRANE PROTEIN"/>
    <property type="match status" value="1"/>
</dbReference>
<feature type="transmembrane region" description="Helical" evidence="6">
    <location>
        <begin position="404"/>
        <end position="434"/>
    </location>
</feature>
<keyword evidence="4 6" id="KW-1133">Transmembrane helix</keyword>
<feature type="transmembrane region" description="Helical" evidence="6">
    <location>
        <begin position="159"/>
        <end position="181"/>
    </location>
</feature>
<feature type="transmembrane region" description="Helical" evidence="6">
    <location>
        <begin position="305"/>
        <end position="328"/>
    </location>
</feature>
<protein>
    <recommendedName>
        <fullName evidence="8">AI-2E family transporter</fullName>
    </recommendedName>
</protein>
<keyword evidence="5 6" id="KW-0472">Membrane</keyword>
<evidence type="ECO:0000256" key="5">
    <source>
        <dbReference type="ARBA" id="ARBA00023136"/>
    </source>
</evidence>
<feature type="transmembrane region" description="Helical" evidence="6">
    <location>
        <begin position="129"/>
        <end position="147"/>
    </location>
</feature>
<proteinExistence type="inferred from homology"/>
<feature type="transmembrane region" description="Helical" evidence="6">
    <location>
        <begin position="334"/>
        <end position="355"/>
    </location>
</feature>
<reference evidence="7" key="1">
    <citation type="submission" date="2016-09" db="EMBL/GenBank/DDBJ databases">
        <authorList>
            <person name="Capua I."/>
            <person name="De Benedictis P."/>
            <person name="Joannis T."/>
            <person name="Lombin L.H."/>
            <person name="Cattoli G."/>
        </authorList>
    </citation>
    <scope>NUCLEOTIDE SEQUENCE</scope>
    <source>
        <strain evidence="7">B9</strain>
    </source>
</reference>
<gene>
    <name evidence="7" type="ORF">CNECB9_2540014</name>
</gene>
<keyword evidence="3 6" id="KW-0812">Transmembrane</keyword>
<dbReference type="AlphaFoldDB" id="A0A1K0IF06"/>
<evidence type="ECO:0000256" key="1">
    <source>
        <dbReference type="ARBA" id="ARBA00004141"/>
    </source>
</evidence>
<evidence type="ECO:0000256" key="6">
    <source>
        <dbReference type="SAM" id="Phobius"/>
    </source>
</evidence>
<comment type="subcellular location">
    <subcellularLocation>
        <location evidence="1">Membrane</location>
        <topology evidence="1">Multi-pass membrane protein</topology>
    </subcellularLocation>
</comment>
<organism evidence="7">
    <name type="scientific">Cupriavidus necator</name>
    <name type="common">Alcaligenes eutrophus</name>
    <name type="synonym">Ralstonia eutropha</name>
    <dbReference type="NCBI Taxonomy" id="106590"/>
    <lineage>
        <taxon>Bacteria</taxon>
        <taxon>Pseudomonadati</taxon>
        <taxon>Pseudomonadota</taxon>
        <taxon>Betaproteobacteria</taxon>
        <taxon>Burkholderiales</taxon>
        <taxon>Burkholderiaceae</taxon>
        <taxon>Cupriavidus</taxon>
    </lineage>
</organism>
<feature type="transmembrane region" description="Helical" evidence="6">
    <location>
        <begin position="252"/>
        <end position="270"/>
    </location>
</feature>
<name>A0A1K0IF06_CUPNE</name>